<accession>A0ABN2VWA5</accession>
<protein>
    <recommendedName>
        <fullName evidence="4">Secreted protein</fullName>
    </recommendedName>
</protein>
<keyword evidence="3" id="KW-1185">Reference proteome</keyword>
<proteinExistence type="predicted"/>
<dbReference type="RefSeq" id="WP_344527367.1">
    <property type="nucleotide sequence ID" value="NZ_BAAAPE010000007.1"/>
</dbReference>
<dbReference type="Proteomes" id="UP001500016">
    <property type="component" value="Unassembled WGS sequence"/>
</dbReference>
<feature type="signal peptide" evidence="1">
    <location>
        <begin position="1"/>
        <end position="28"/>
    </location>
</feature>
<name>A0ABN2VWA5_9ACTN</name>
<reference evidence="2 3" key="1">
    <citation type="journal article" date="2019" name="Int. J. Syst. Evol. Microbiol.">
        <title>The Global Catalogue of Microorganisms (GCM) 10K type strain sequencing project: providing services to taxonomists for standard genome sequencing and annotation.</title>
        <authorList>
            <consortium name="The Broad Institute Genomics Platform"/>
            <consortium name="The Broad Institute Genome Sequencing Center for Infectious Disease"/>
            <person name="Wu L."/>
            <person name="Ma J."/>
        </authorList>
    </citation>
    <scope>NUCLEOTIDE SEQUENCE [LARGE SCALE GENOMIC DNA]</scope>
    <source>
        <strain evidence="2 3">JCM 15478</strain>
    </source>
</reference>
<evidence type="ECO:0000313" key="2">
    <source>
        <dbReference type="EMBL" id="GAA2072999.1"/>
    </source>
</evidence>
<comment type="caution">
    <text evidence="2">The sequence shown here is derived from an EMBL/GenBank/DDBJ whole genome shotgun (WGS) entry which is preliminary data.</text>
</comment>
<evidence type="ECO:0000313" key="3">
    <source>
        <dbReference type="Proteomes" id="UP001500016"/>
    </source>
</evidence>
<evidence type="ECO:0000256" key="1">
    <source>
        <dbReference type="SAM" id="SignalP"/>
    </source>
</evidence>
<sequence>MRGRLLLRSVLVAVLAVIAGMLGTGAQAAAPPQDASQMKGEGITAAEFKEMTTPKTILAAAKLQQAMEPPPGGWDVPSDRAYHLEASCQGQGGVIGQGAAAWKGMNETANEDTPVECRNSYITDCGGGGNIVGCNWGQGQRIALFLGGVGDQALLAAHEFGHDWYGHSGYQCAGWGSPEEVMAPSICTLDKKKERID</sequence>
<organism evidence="2 3">
    <name type="scientific">Streptomyces albiaxialis</name>
    <dbReference type="NCBI Taxonomy" id="329523"/>
    <lineage>
        <taxon>Bacteria</taxon>
        <taxon>Bacillati</taxon>
        <taxon>Actinomycetota</taxon>
        <taxon>Actinomycetes</taxon>
        <taxon>Kitasatosporales</taxon>
        <taxon>Streptomycetaceae</taxon>
        <taxon>Streptomyces</taxon>
    </lineage>
</organism>
<feature type="chain" id="PRO_5046574230" description="Secreted protein" evidence="1">
    <location>
        <begin position="29"/>
        <end position="197"/>
    </location>
</feature>
<keyword evidence="1" id="KW-0732">Signal</keyword>
<gene>
    <name evidence="2" type="ORF">GCM10009801_25980</name>
</gene>
<evidence type="ECO:0008006" key="4">
    <source>
        <dbReference type="Google" id="ProtNLM"/>
    </source>
</evidence>
<dbReference type="EMBL" id="BAAAPE010000007">
    <property type="protein sequence ID" value="GAA2072999.1"/>
    <property type="molecule type" value="Genomic_DNA"/>
</dbReference>